<evidence type="ECO:0000256" key="1">
    <source>
        <dbReference type="SAM" id="MobiDB-lite"/>
    </source>
</evidence>
<dbReference type="GeneID" id="7827131"/>
<name>Q23TG3_TETTS</name>
<evidence type="ECO:0000313" key="3">
    <source>
        <dbReference type="Proteomes" id="UP000009168"/>
    </source>
</evidence>
<feature type="region of interest" description="Disordered" evidence="1">
    <location>
        <begin position="13"/>
        <end position="32"/>
    </location>
</feature>
<organism evidence="2 3">
    <name type="scientific">Tetrahymena thermophila (strain SB210)</name>
    <dbReference type="NCBI Taxonomy" id="312017"/>
    <lineage>
        <taxon>Eukaryota</taxon>
        <taxon>Sar</taxon>
        <taxon>Alveolata</taxon>
        <taxon>Ciliophora</taxon>
        <taxon>Intramacronucleata</taxon>
        <taxon>Oligohymenophorea</taxon>
        <taxon>Hymenostomatida</taxon>
        <taxon>Tetrahymenina</taxon>
        <taxon>Tetrahymenidae</taxon>
        <taxon>Tetrahymena</taxon>
    </lineage>
</organism>
<proteinExistence type="predicted"/>
<dbReference type="AlphaFoldDB" id="Q23TG3"/>
<gene>
    <name evidence="2" type="ORF">TTHERM_00666190</name>
</gene>
<protein>
    <submittedName>
        <fullName evidence="2">Uncharacterized protein</fullName>
    </submittedName>
</protein>
<dbReference type="RefSeq" id="XP_001019988.1">
    <property type="nucleotide sequence ID" value="XM_001019988.1"/>
</dbReference>
<reference evidence="3" key="1">
    <citation type="journal article" date="2006" name="PLoS Biol.">
        <title>Macronuclear genome sequence of the ciliate Tetrahymena thermophila, a model eukaryote.</title>
        <authorList>
            <person name="Eisen J.A."/>
            <person name="Coyne R.S."/>
            <person name="Wu M."/>
            <person name="Wu D."/>
            <person name="Thiagarajan M."/>
            <person name="Wortman J.R."/>
            <person name="Badger J.H."/>
            <person name="Ren Q."/>
            <person name="Amedeo P."/>
            <person name="Jones K.M."/>
            <person name="Tallon L.J."/>
            <person name="Delcher A.L."/>
            <person name="Salzberg S.L."/>
            <person name="Silva J.C."/>
            <person name="Haas B.J."/>
            <person name="Majoros W.H."/>
            <person name="Farzad M."/>
            <person name="Carlton J.M."/>
            <person name="Smith R.K. Jr."/>
            <person name="Garg J."/>
            <person name="Pearlman R.E."/>
            <person name="Karrer K.M."/>
            <person name="Sun L."/>
            <person name="Manning G."/>
            <person name="Elde N.C."/>
            <person name="Turkewitz A.P."/>
            <person name="Asai D.J."/>
            <person name="Wilkes D.E."/>
            <person name="Wang Y."/>
            <person name="Cai H."/>
            <person name="Collins K."/>
            <person name="Stewart B.A."/>
            <person name="Lee S.R."/>
            <person name="Wilamowska K."/>
            <person name="Weinberg Z."/>
            <person name="Ruzzo W.L."/>
            <person name="Wloga D."/>
            <person name="Gaertig J."/>
            <person name="Frankel J."/>
            <person name="Tsao C.-C."/>
            <person name="Gorovsky M.A."/>
            <person name="Keeling P.J."/>
            <person name="Waller R.F."/>
            <person name="Patron N.J."/>
            <person name="Cherry J.M."/>
            <person name="Stover N.A."/>
            <person name="Krieger C.J."/>
            <person name="del Toro C."/>
            <person name="Ryder H.F."/>
            <person name="Williamson S.C."/>
            <person name="Barbeau R.A."/>
            <person name="Hamilton E.P."/>
            <person name="Orias E."/>
        </authorList>
    </citation>
    <scope>NUCLEOTIDE SEQUENCE [LARGE SCALE GENOMIC DNA]</scope>
    <source>
        <strain evidence="3">SB210</strain>
    </source>
</reference>
<accession>Q23TG3</accession>
<dbReference type="KEGG" id="tet:TTHERM_00666190"/>
<sequence>MYSVNNISNCSKSAKMDQVQSKTHKIQKKWKNEEAKKVNNKNYLLFIEENSRFKGFNFPHKNNQYSHTNILSSDESTYNSSSNTEIDKKTQQSDIFDNFSSSALQLTQKNDQLYPLSSVICQNNTSQMMNQKYYQLNATPIILIEPSESKCFCLYNEVVLDFDLLDEYKYIYQKSLTQVLSSFKKVNQIQKLNNGDLIEVQQESFSNPILEFTFLINQLKSLNNSEAYRWSQALHVFQQKTQSQINYITSLKQQEGQSQKLKNLFAQRKQFAFQKAQKLSKLIPRNQYCMYIVYNFDYESLTVRQSHTGYSRKLLDIMGISMQDAPSVFLRKGPLDLINKKTHTWNMLLAAIQLTGHPKQEVIDIAEGETFIQTLDDIQLHAKISIKTNNLTFQYDSHNNIDLPIQDDMMVEIFYEIDEENLTKFYKKRKEKRILESFSIYDIIDGEFEYLMEVENFLQKYYEANISSLSQKKKAEFDLKNKQKNGVQNQCLVKSENNKYYSLSDSHIISKNLDKMINKDSSINQNVVIIKGNLKLSDDQDPTVLI</sequence>
<keyword evidence="3" id="KW-1185">Reference proteome</keyword>
<dbReference type="HOGENOM" id="CLU_499238_0_0_1"/>
<dbReference type="Proteomes" id="UP000009168">
    <property type="component" value="Unassembled WGS sequence"/>
</dbReference>
<evidence type="ECO:0000313" key="2">
    <source>
        <dbReference type="EMBL" id="EAR99743.1"/>
    </source>
</evidence>
<dbReference type="InParanoid" id="Q23TG3"/>
<dbReference type="EMBL" id="GG662636">
    <property type="protein sequence ID" value="EAR99743.1"/>
    <property type="molecule type" value="Genomic_DNA"/>
</dbReference>